<dbReference type="EnsemblPlants" id="MELO3C027053.2.1">
    <property type="protein sequence ID" value="MELO3C027053.2.1"/>
    <property type="gene ID" value="MELO3C027053.2"/>
</dbReference>
<protein>
    <submittedName>
        <fullName evidence="1">Uncharacterized protein</fullName>
    </submittedName>
</protein>
<dbReference type="Gramene" id="MELO3C027053.2.1">
    <property type="protein sequence ID" value="MELO3C027053.2.1"/>
    <property type="gene ID" value="MELO3C027053.2"/>
</dbReference>
<sequence length="62" mass="7178">MLSSKDLTLTELIQEKGYPYKRSFAESIAISQKTTEIEPIIIMICLFRKISRPLEVVESLEF</sequence>
<proteinExistence type="predicted"/>
<evidence type="ECO:0000313" key="1">
    <source>
        <dbReference type="EnsemblPlants" id="MELO3C027053.2.1"/>
    </source>
</evidence>
<reference evidence="1" key="1">
    <citation type="submission" date="2023-03" db="UniProtKB">
        <authorList>
            <consortium name="EnsemblPlants"/>
        </authorList>
    </citation>
    <scope>IDENTIFICATION</scope>
</reference>
<name>A0A9I9E125_CUCME</name>
<accession>A0A9I9E125</accession>
<organism evidence="1">
    <name type="scientific">Cucumis melo</name>
    <name type="common">Muskmelon</name>
    <dbReference type="NCBI Taxonomy" id="3656"/>
    <lineage>
        <taxon>Eukaryota</taxon>
        <taxon>Viridiplantae</taxon>
        <taxon>Streptophyta</taxon>
        <taxon>Embryophyta</taxon>
        <taxon>Tracheophyta</taxon>
        <taxon>Spermatophyta</taxon>
        <taxon>Magnoliopsida</taxon>
        <taxon>eudicotyledons</taxon>
        <taxon>Gunneridae</taxon>
        <taxon>Pentapetalae</taxon>
        <taxon>rosids</taxon>
        <taxon>fabids</taxon>
        <taxon>Cucurbitales</taxon>
        <taxon>Cucurbitaceae</taxon>
        <taxon>Benincaseae</taxon>
        <taxon>Cucumis</taxon>
    </lineage>
</organism>
<dbReference type="AlphaFoldDB" id="A0A9I9E125"/>